<dbReference type="Gene3D" id="3.40.50.2020">
    <property type="match status" value="1"/>
</dbReference>
<feature type="binding site" evidence="7 11">
    <location>
        <position position="285"/>
    </location>
    <ligand>
        <name>[4Fe-4S] cluster</name>
        <dbReference type="ChEBI" id="CHEBI:49883"/>
    </ligand>
</feature>
<feature type="compositionally biased region" description="Basic and acidic residues" evidence="12">
    <location>
        <begin position="16"/>
        <end position="34"/>
    </location>
</feature>
<dbReference type="GO" id="GO:0006189">
    <property type="term" value="P:'de novo' IMP biosynthetic process"/>
    <property type="evidence" value="ECO:0007669"/>
    <property type="project" value="UniProtKB-UniRule"/>
</dbReference>
<dbReference type="RefSeq" id="WP_073607456.1">
    <property type="nucleotide sequence ID" value="NZ_MRCG01000002.1"/>
</dbReference>
<evidence type="ECO:0000256" key="1">
    <source>
        <dbReference type="ARBA" id="ARBA00005209"/>
    </source>
</evidence>
<dbReference type="EC" id="2.4.2.14" evidence="7"/>
<dbReference type="EMBL" id="MRCG01000002">
    <property type="protein sequence ID" value="OKH50217.1"/>
    <property type="molecule type" value="Genomic_DNA"/>
</dbReference>
<feature type="binding site" evidence="7 11">
    <location>
        <position position="482"/>
    </location>
    <ligand>
        <name>[4Fe-4S] cluster</name>
        <dbReference type="ChEBI" id="CHEBI:49883"/>
    </ligand>
</feature>
<gene>
    <name evidence="7" type="primary">purF</name>
    <name evidence="14" type="ORF">NIES30_05870</name>
</gene>
<feature type="active site" description="Nucleophile" evidence="7 9">
    <location>
        <position position="39"/>
    </location>
</feature>
<evidence type="ECO:0000256" key="5">
    <source>
        <dbReference type="ARBA" id="ARBA00022755"/>
    </source>
</evidence>
<evidence type="ECO:0000256" key="12">
    <source>
        <dbReference type="SAM" id="MobiDB-lite"/>
    </source>
</evidence>
<dbReference type="Pfam" id="PF13522">
    <property type="entry name" value="GATase_6"/>
    <property type="match status" value="1"/>
</dbReference>
<comment type="cofactor">
    <cofactor evidence="7 10">
        <name>Mg(2+)</name>
        <dbReference type="ChEBI" id="CHEBI:18420"/>
    </cofactor>
    <text evidence="7 10">Binds 1 Mg(2+) ion per subunit.</text>
</comment>
<proteinExistence type="inferred from homology"/>
<dbReference type="Pfam" id="PF00156">
    <property type="entry name" value="Pribosyltran"/>
    <property type="match status" value="1"/>
</dbReference>
<feature type="binding site" evidence="7 10">
    <location>
        <position position="394"/>
    </location>
    <ligand>
        <name>Mg(2+)</name>
        <dbReference type="ChEBI" id="CHEBI:18420"/>
    </ligand>
</feature>
<dbReference type="GO" id="GO:0009113">
    <property type="term" value="P:purine nucleobase biosynthetic process"/>
    <property type="evidence" value="ECO:0007669"/>
    <property type="project" value="UniProtKB-UniRule"/>
</dbReference>
<keyword evidence="7 10" id="KW-0479">Metal-binding</keyword>
<evidence type="ECO:0000256" key="4">
    <source>
        <dbReference type="ARBA" id="ARBA00022679"/>
    </source>
</evidence>
<keyword evidence="7 11" id="KW-0408">Iron</keyword>
<evidence type="ECO:0000313" key="14">
    <source>
        <dbReference type="EMBL" id="OKH50217.1"/>
    </source>
</evidence>
<dbReference type="InterPro" id="IPR000836">
    <property type="entry name" value="PRTase_dom"/>
</dbReference>
<evidence type="ECO:0000256" key="3">
    <source>
        <dbReference type="ARBA" id="ARBA00022676"/>
    </source>
</evidence>
<dbReference type="STRING" id="549789.NIES30_05870"/>
<protein>
    <recommendedName>
        <fullName evidence="7">Amidophosphoribosyltransferase</fullName>
        <shortName evidence="7">ATase</shortName>
        <ecNumber evidence="7">2.4.2.14</ecNumber>
    </recommendedName>
    <alternativeName>
        <fullName evidence="7">Glutamine phosphoribosylpyrophosphate amidotransferase</fullName>
        <shortName evidence="7">GPATase</shortName>
    </alternativeName>
</protein>
<evidence type="ECO:0000256" key="6">
    <source>
        <dbReference type="ARBA" id="ARBA00022962"/>
    </source>
</evidence>
<feature type="region of interest" description="Disordered" evidence="12">
    <location>
        <begin position="1"/>
        <end position="34"/>
    </location>
</feature>
<keyword evidence="5 7" id="KW-0658">Purine biosynthesis</keyword>
<dbReference type="OrthoDB" id="9801213at2"/>
<dbReference type="NCBIfam" id="TIGR01134">
    <property type="entry name" value="purF"/>
    <property type="match status" value="1"/>
</dbReference>
<keyword evidence="7 10" id="KW-0460">Magnesium</keyword>
<dbReference type="SUPFAM" id="SSF53271">
    <property type="entry name" value="PRTase-like"/>
    <property type="match status" value="1"/>
</dbReference>
<comment type="catalytic activity">
    <reaction evidence="7 8">
        <text>5-phospho-beta-D-ribosylamine + L-glutamate + diphosphate = 5-phospho-alpha-D-ribose 1-diphosphate + L-glutamine + H2O</text>
        <dbReference type="Rhea" id="RHEA:14905"/>
        <dbReference type="ChEBI" id="CHEBI:15377"/>
        <dbReference type="ChEBI" id="CHEBI:29985"/>
        <dbReference type="ChEBI" id="CHEBI:33019"/>
        <dbReference type="ChEBI" id="CHEBI:58017"/>
        <dbReference type="ChEBI" id="CHEBI:58359"/>
        <dbReference type="ChEBI" id="CHEBI:58681"/>
        <dbReference type="EC" id="2.4.2.14"/>
    </reaction>
</comment>
<dbReference type="UniPathway" id="UPA00074">
    <property type="reaction ID" value="UER00124"/>
</dbReference>
<evidence type="ECO:0000256" key="11">
    <source>
        <dbReference type="PIRSR" id="PIRSR000485-3"/>
    </source>
</evidence>
<evidence type="ECO:0000256" key="10">
    <source>
        <dbReference type="PIRSR" id="PIRSR000485-2"/>
    </source>
</evidence>
<dbReference type="CDD" id="cd06223">
    <property type="entry name" value="PRTases_typeI"/>
    <property type="match status" value="1"/>
</dbReference>
<dbReference type="AlphaFoldDB" id="A0A1U7J9N2"/>
<keyword evidence="4 7" id="KW-0808">Transferase</keyword>
<dbReference type="PANTHER" id="PTHR11907">
    <property type="entry name" value="AMIDOPHOSPHORIBOSYLTRANSFERASE"/>
    <property type="match status" value="1"/>
</dbReference>
<keyword evidence="3 7" id="KW-0328">Glycosyltransferase</keyword>
<name>A0A1U7J9N2_9CYAN</name>
<comment type="function">
    <text evidence="7">Catalyzes the formation of phosphoribosylamine from phosphoribosylpyrophosphate (PRPP) and glutamine.</text>
</comment>
<comment type="cofactor">
    <cofactor evidence="7 11">
        <name>[4Fe-4S] cluster</name>
        <dbReference type="ChEBI" id="CHEBI:49883"/>
    </cofactor>
    <text evidence="7 11">Binds 1 [4Fe-4S] cluster per subunit.</text>
</comment>
<evidence type="ECO:0000256" key="8">
    <source>
        <dbReference type="PIRNR" id="PIRNR000485"/>
    </source>
</evidence>
<dbReference type="Proteomes" id="UP000185557">
    <property type="component" value="Unassembled WGS sequence"/>
</dbReference>
<dbReference type="InterPro" id="IPR005854">
    <property type="entry name" value="PurF"/>
</dbReference>
<comment type="similarity">
    <text evidence="2 7 8">In the C-terminal section; belongs to the purine/pyrimidine phosphoribosyltransferase family.</text>
</comment>
<accession>A0A1U7J9N2</accession>
<feature type="binding site" evidence="7 11">
    <location>
        <position position="485"/>
    </location>
    <ligand>
        <name>[4Fe-4S] cluster</name>
        <dbReference type="ChEBI" id="CHEBI:49883"/>
    </ligand>
</feature>
<reference evidence="14 15" key="1">
    <citation type="submission" date="2016-11" db="EMBL/GenBank/DDBJ databases">
        <title>Draft Genome Sequences of Nine Cyanobacterial Strains from Diverse Habitats.</title>
        <authorList>
            <person name="Zhu T."/>
            <person name="Hou S."/>
            <person name="Lu X."/>
            <person name="Hess W.R."/>
        </authorList>
    </citation>
    <scope>NUCLEOTIDE SEQUENCE [LARGE SCALE GENOMIC DNA]</scope>
    <source>
        <strain evidence="14 15">NIES-30</strain>
    </source>
</reference>
<dbReference type="GO" id="GO:0051539">
    <property type="term" value="F:4 iron, 4 sulfur cluster binding"/>
    <property type="evidence" value="ECO:0007669"/>
    <property type="project" value="UniProtKB-KW"/>
</dbReference>
<dbReference type="InterPro" id="IPR035584">
    <property type="entry name" value="PurF_N"/>
</dbReference>
<keyword evidence="7" id="KW-0004">4Fe-4S</keyword>
<dbReference type="CDD" id="cd00715">
    <property type="entry name" value="GPATase_N"/>
    <property type="match status" value="1"/>
</dbReference>
<evidence type="ECO:0000256" key="7">
    <source>
        <dbReference type="HAMAP-Rule" id="MF_01931"/>
    </source>
</evidence>
<dbReference type="PROSITE" id="PS51278">
    <property type="entry name" value="GATASE_TYPE_2"/>
    <property type="match status" value="1"/>
</dbReference>
<comment type="pathway">
    <text evidence="1 7 8">Purine metabolism; IMP biosynthesis via de novo pathway; N(1)-(5-phospho-D-ribosyl)glycinamide from 5-phospho-alpha-D-ribose 1-diphosphate: step 1/2.</text>
</comment>
<dbReference type="GO" id="GO:0000287">
    <property type="term" value="F:magnesium ion binding"/>
    <property type="evidence" value="ECO:0007669"/>
    <property type="project" value="UniProtKB-UniRule"/>
</dbReference>
<sequence length="513" mass="56177">MTFPSKSFLDESYDSPQDHVADTRAEALPDRPDKPEEACGIFGLYAPDEEVARLAYFGLFALQHRGQESAGIATFDASGSHCYKHMGLVSQVFDDQILQDLSGHIAVGHTRYSTTGSSHVCNAQPAMVPTRLGELALAHNGNLVNAADLREELLDRHHDLVTTTDSEMIAFALAEAVNDGADWVSAAETAFNRCYGAFSLVIGTPNGILGARDQQGIRPLVLGVLGHDLPEVGQPAHYVLASETCALDIIGATYVRDIEPGELVWITPDGIISRQWAEATQRKLCVFEMIYFSRPDSIVNGESLYSYRRRLGHQLAREAPADVDLIMAVPDSGVPAAIGFSQQSQIPYAEGLIKNRYVGRTFIQPTQSMREVGIRMKLNPLKDVLEGKRILIVDDSIVRGTTSRKIVQALRDAGAIEVHMRISSPPVTHPCFYGIDTDNQDQLIAATKSLEEIADQIQVDSLAYLSWEGMLAATNQEPGSFCSACFTGKYPVEIPEPFKRAKLKFEVKEPVAT</sequence>
<keyword evidence="7 11" id="KW-0411">Iron-sulfur</keyword>
<feature type="binding site" evidence="7 11">
    <location>
        <position position="431"/>
    </location>
    <ligand>
        <name>[4Fe-4S] cluster</name>
        <dbReference type="ChEBI" id="CHEBI:49883"/>
    </ligand>
</feature>
<keyword evidence="6 7" id="KW-0315">Glutamine amidotransferase</keyword>
<organism evidence="14 15">
    <name type="scientific">Phormidium tenue NIES-30</name>
    <dbReference type="NCBI Taxonomy" id="549789"/>
    <lineage>
        <taxon>Bacteria</taxon>
        <taxon>Bacillati</taxon>
        <taxon>Cyanobacteriota</taxon>
        <taxon>Cyanophyceae</taxon>
        <taxon>Oscillatoriophycideae</taxon>
        <taxon>Oscillatoriales</taxon>
        <taxon>Oscillatoriaceae</taxon>
        <taxon>Phormidium</taxon>
    </lineage>
</organism>
<evidence type="ECO:0000256" key="2">
    <source>
        <dbReference type="ARBA" id="ARBA00010138"/>
    </source>
</evidence>
<dbReference type="HAMAP" id="MF_01931">
    <property type="entry name" value="PurF"/>
    <property type="match status" value="1"/>
</dbReference>
<dbReference type="InterPro" id="IPR017932">
    <property type="entry name" value="GATase_2_dom"/>
</dbReference>
<feature type="binding site" evidence="7 10">
    <location>
        <position position="395"/>
    </location>
    <ligand>
        <name>Mg(2+)</name>
        <dbReference type="ChEBI" id="CHEBI:18420"/>
    </ligand>
</feature>
<dbReference type="Gene3D" id="3.60.20.10">
    <property type="entry name" value="Glutamine Phosphoribosylpyrophosphate, subunit 1, domain 1"/>
    <property type="match status" value="1"/>
</dbReference>
<feature type="domain" description="Glutamine amidotransferase type-2" evidence="13">
    <location>
        <begin position="39"/>
        <end position="269"/>
    </location>
</feature>
<feature type="binding site" evidence="7 10">
    <location>
        <position position="332"/>
    </location>
    <ligand>
        <name>Mg(2+)</name>
        <dbReference type="ChEBI" id="CHEBI:18420"/>
    </ligand>
</feature>
<evidence type="ECO:0000259" key="13">
    <source>
        <dbReference type="PROSITE" id="PS51278"/>
    </source>
</evidence>
<dbReference type="GO" id="GO:0004044">
    <property type="term" value="F:amidophosphoribosyltransferase activity"/>
    <property type="evidence" value="ECO:0007669"/>
    <property type="project" value="UniProtKB-UniRule"/>
</dbReference>
<dbReference type="InterPro" id="IPR029057">
    <property type="entry name" value="PRTase-like"/>
</dbReference>
<comment type="caution">
    <text evidence="14">The sequence shown here is derived from an EMBL/GenBank/DDBJ whole genome shotgun (WGS) entry which is preliminary data.</text>
</comment>
<evidence type="ECO:0000313" key="15">
    <source>
        <dbReference type="Proteomes" id="UP000185557"/>
    </source>
</evidence>
<dbReference type="PIRSF" id="PIRSF000485">
    <property type="entry name" value="Amd_phspho_trans"/>
    <property type="match status" value="1"/>
</dbReference>
<keyword evidence="15" id="KW-1185">Reference proteome</keyword>
<evidence type="ECO:0000256" key="9">
    <source>
        <dbReference type="PIRSR" id="PIRSR000485-1"/>
    </source>
</evidence>
<dbReference type="SUPFAM" id="SSF56235">
    <property type="entry name" value="N-terminal nucleophile aminohydrolases (Ntn hydrolases)"/>
    <property type="match status" value="1"/>
</dbReference>
<dbReference type="InterPro" id="IPR029055">
    <property type="entry name" value="Ntn_hydrolases_N"/>
</dbReference>